<dbReference type="SMART" id="SM00052">
    <property type="entry name" value="EAL"/>
    <property type="match status" value="1"/>
</dbReference>
<evidence type="ECO:0000256" key="10">
    <source>
        <dbReference type="SAM" id="MobiDB-lite"/>
    </source>
</evidence>
<name>A0A0A2W5V7_BEABA</name>
<comment type="subcellular location">
    <subcellularLocation>
        <location evidence="1">Cell membrane</location>
        <topology evidence="1">Multi-pass membrane protein</topology>
    </subcellularLocation>
</comment>
<sequence>MVSLVNGVLIMAVLLPVLLSIYLAHNKAEKTFHSELENYADRALLRSNRVIDQATAALTQINSFSGQYCSRGHLDAMRRVAFNYLYIQEVVYIVNNRTVCSSLETTHDGAKLGPPDTSGTKGFFAWYTDVTDLGFERPMMYIGQLQHVVVIDPVAFIDVIPFGHNPVDVAMVGMQHNRLIASNAPLPNRSWESEISKGTEAYSDGKNDYVIRRSSELGLAMIAWAPSAPLQTAWYKQMLLWLPIGILFSLSAGWFITRLLRRLESPQARIQDAIRDREFTLEYQPIVDLKTGEGVGAEALIRWRLPDGSFISPDIFIPIAEQAGLISQITELVVKKTFTDLGDWLHAHPHHHVSINLAPADVLNDKILQVIKPLLLKYQIKAEQIALEITERGFANPKVSAPIVAKYREAGHPIYLDDFGTGYSSLSYLQDLDVDILKIDKSFVDALEYKNVTPYIIEMAKTLHLATLAEGIETAAQAAWLREHGVAWGQGWLYSKALPKQAFIDWIAPFQQEQTQAAHHQQRPPNQRWPQEPVLARRSQPVNCGQAGTHNRPHQHRTVEAILAGNAAFSLKNARIERILWLTVRLIIVVQIRHVEIERRRNRAHGFQARLSAILNTLNGSDAQGREFGQLLLGPGAGQTQRFNVVTHGWRSSNDLTRPDYGSARATSTRQRPDINPTST</sequence>
<feature type="transmembrane region" description="Helical" evidence="11">
    <location>
        <begin position="240"/>
        <end position="260"/>
    </location>
</feature>
<gene>
    <name evidence="13" type="ORF">BBAD15_g301</name>
</gene>
<keyword evidence="4" id="KW-0973">c-di-GMP</keyword>
<dbReference type="STRING" id="1245745.A0A0A2W5V7"/>
<evidence type="ECO:0000256" key="7">
    <source>
        <dbReference type="ARBA" id="ARBA00022989"/>
    </source>
</evidence>
<evidence type="ECO:0000256" key="11">
    <source>
        <dbReference type="SAM" id="Phobius"/>
    </source>
</evidence>
<dbReference type="CDD" id="cd01948">
    <property type="entry name" value="EAL"/>
    <property type="match status" value="1"/>
</dbReference>
<accession>A0A0A2W5V7</accession>
<evidence type="ECO:0000256" key="1">
    <source>
        <dbReference type="ARBA" id="ARBA00004651"/>
    </source>
</evidence>
<evidence type="ECO:0000256" key="4">
    <source>
        <dbReference type="ARBA" id="ARBA00022636"/>
    </source>
</evidence>
<dbReference type="EMBL" id="ANFO01000023">
    <property type="protein sequence ID" value="KGQ13820.1"/>
    <property type="molecule type" value="Genomic_DNA"/>
</dbReference>
<dbReference type="AlphaFoldDB" id="A0A0A2W5V7"/>
<feature type="compositionally biased region" description="Polar residues" evidence="10">
    <location>
        <begin position="665"/>
        <end position="680"/>
    </location>
</feature>
<dbReference type="GO" id="GO:0005886">
    <property type="term" value="C:plasma membrane"/>
    <property type="evidence" value="ECO:0007669"/>
    <property type="project" value="UniProtKB-SubCell"/>
</dbReference>
<dbReference type="Pfam" id="PF00563">
    <property type="entry name" value="EAL"/>
    <property type="match status" value="1"/>
</dbReference>
<feature type="region of interest" description="Disordered" evidence="10">
    <location>
        <begin position="649"/>
        <end position="680"/>
    </location>
</feature>
<keyword evidence="8 11" id="KW-0472">Membrane</keyword>
<keyword evidence="3" id="KW-1003">Cell membrane</keyword>
<dbReference type="SUPFAM" id="SSF141868">
    <property type="entry name" value="EAL domain-like"/>
    <property type="match status" value="1"/>
</dbReference>
<keyword evidence="6" id="KW-0378">Hydrolase</keyword>
<dbReference type="InterPro" id="IPR001633">
    <property type="entry name" value="EAL_dom"/>
</dbReference>
<dbReference type="Gene3D" id="3.20.20.450">
    <property type="entry name" value="EAL domain"/>
    <property type="match status" value="1"/>
</dbReference>
<feature type="domain" description="EAL" evidence="12">
    <location>
        <begin position="263"/>
        <end position="511"/>
    </location>
</feature>
<dbReference type="InterPro" id="IPR050706">
    <property type="entry name" value="Cyclic-di-GMP_PDE-like"/>
</dbReference>
<evidence type="ECO:0000256" key="5">
    <source>
        <dbReference type="ARBA" id="ARBA00022692"/>
    </source>
</evidence>
<keyword evidence="5 11" id="KW-0812">Transmembrane</keyword>
<evidence type="ECO:0000313" key="13">
    <source>
        <dbReference type="EMBL" id="KGQ13820.1"/>
    </source>
</evidence>
<reference evidence="13 14" key="1">
    <citation type="submission" date="2012-10" db="EMBL/GenBank/DDBJ databases">
        <title>Genome sequencing and analysis of entomopathogenic fungi Beauveria bassiana D1-5.</title>
        <authorList>
            <person name="Li Q."/>
            <person name="Wang L."/>
            <person name="Zhang Z."/>
            <person name="Wang Q."/>
            <person name="Ren J."/>
            <person name="Wang M."/>
            <person name="Xu W."/>
            <person name="Wang J."/>
            <person name="Lu Y."/>
            <person name="Du Q."/>
            <person name="Sun Z."/>
        </authorList>
    </citation>
    <scope>NUCLEOTIDE SEQUENCE [LARGE SCALE GENOMIC DNA]</scope>
    <source>
        <strain evidence="13 14">D1-5</strain>
    </source>
</reference>
<dbReference type="GO" id="GO:0071111">
    <property type="term" value="F:cyclic-guanylate-specific phosphodiesterase activity"/>
    <property type="evidence" value="ECO:0007669"/>
    <property type="project" value="UniProtKB-EC"/>
</dbReference>
<protein>
    <recommendedName>
        <fullName evidence="2">cyclic-guanylate-specific phosphodiesterase</fullName>
        <ecNumber evidence="2">3.1.4.52</ecNumber>
    </recommendedName>
</protein>
<evidence type="ECO:0000256" key="2">
    <source>
        <dbReference type="ARBA" id="ARBA00012282"/>
    </source>
</evidence>
<dbReference type="PROSITE" id="PS50883">
    <property type="entry name" value="EAL"/>
    <property type="match status" value="1"/>
</dbReference>
<evidence type="ECO:0000256" key="3">
    <source>
        <dbReference type="ARBA" id="ARBA00022475"/>
    </source>
</evidence>
<dbReference type="Proteomes" id="UP000030106">
    <property type="component" value="Unassembled WGS sequence"/>
</dbReference>
<comment type="caution">
    <text evidence="13">The sequence shown here is derived from an EMBL/GenBank/DDBJ whole genome shotgun (WGS) entry which is preliminary data.</text>
</comment>
<dbReference type="Pfam" id="PF12792">
    <property type="entry name" value="CSS-motif"/>
    <property type="match status" value="1"/>
</dbReference>
<dbReference type="InterPro" id="IPR024744">
    <property type="entry name" value="CSS-motif_dom"/>
</dbReference>
<evidence type="ECO:0000313" key="14">
    <source>
        <dbReference type="Proteomes" id="UP000030106"/>
    </source>
</evidence>
<evidence type="ECO:0000256" key="6">
    <source>
        <dbReference type="ARBA" id="ARBA00022801"/>
    </source>
</evidence>
<evidence type="ECO:0000256" key="8">
    <source>
        <dbReference type="ARBA" id="ARBA00023136"/>
    </source>
</evidence>
<organism evidence="13 14">
    <name type="scientific">Beauveria bassiana D1-5</name>
    <dbReference type="NCBI Taxonomy" id="1245745"/>
    <lineage>
        <taxon>Eukaryota</taxon>
        <taxon>Fungi</taxon>
        <taxon>Dikarya</taxon>
        <taxon>Ascomycota</taxon>
        <taxon>Pezizomycotina</taxon>
        <taxon>Sordariomycetes</taxon>
        <taxon>Hypocreomycetidae</taxon>
        <taxon>Hypocreales</taxon>
        <taxon>Cordycipitaceae</taxon>
        <taxon>Beauveria</taxon>
    </lineage>
</organism>
<evidence type="ECO:0000256" key="9">
    <source>
        <dbReference type="ARBA" id="ARBA00034290"/>
    </source>
</evidence>
<dbReference type="PANTHER" id="PTHR33121:SF81">
    <property type="entry name" value="CYCLIC DI-GMP PHOSPHODIESTERASE PDEB-RELATED"/>
    <property type="match status" value="1"/>
</dbReference>
<evidence type="ECO:0000259" key="12">
    <source>
        <dbReference type="PROSITE" id="PS50883"/>
    </source>
</evidence>
<dbReference type="EC" id="3.1.4.52" evidence="2"/>
<keyword evidence="7 11" id="KW-1133">Transmembrane helix</keyword>
<dbReference type="InterPro" id="IPR035919">
    <property type="entry name" value="EAL_sf"/>
</dbReference>
<proteinExistence type="predicted"/>
<feature type="transmembrane region" description="Helical" evidence="11">
    <location>
        <begin position="6"/>
        <end position="24"/>
    </location>
</feature>
<comment type="catalytic activity">
    <reaction evidence="9">
        <text>3',3'-c-di-GMP + H2O = 5'-phosphoguanylyl(3'-&gt;5')guanosine + H(+)</text>
        <dbReference type="Rhea" id="RHEA:24902"/>
        <dbReference type="ChEBI" id="CHEBI:15377"/>
        <dbReference type="ChEBI" id="CHEBI:15378"/>
        <dbReference type="ChEBI" id="CHEBI:58754"/>
        <dbReference type="ChEBI" id="CHEBI:58805"/>
        <dbReference type="EC" id="3.1.4.52"/>
    </reaction>
</comment>
<dbReference type="PANTHER" id="PTHR33121">
    <property type="entry name" value="CYCLIC DI-GMP PHOSPHODIESTERASE PDEF"/>
    <property type="match status" value="1"/>
</dbReference>
<dbReference type="HOGENOM" id="CLU_000445_131_1_1"/>